<accession>A0ABX6QLW3</accession>
<dbReference type="InterPro" id="IPR008306">
    <property type="entry name" value="UCP018008"/>
</dbReference>
<evidence type="ECO:0000313" key="2">
    <source>
        <dbReference type="Proteomes" id="UP000308530"/>
    </source>
</evidence>
<dbReference type="Pfam" id="PF04250">
    <property type="entry name" value="DUF429"/>
    <property type="match status" value="1"/>
</dbReference>
<proteinExistence type="predicted"/>
<keyword evidence="2" id="KW-1185">Reference proteome</keyword>
<evidence type="ECO:0000313" key="1">
    <source>
        <dbReference type="EMBL" id="QLF69459.1"/>
    </source>
</evidence>
<gene>
    <name evidence="1" type="ORF">FE840_007825</name>
</gene>
<dbReference type="PIRSF" id="PIRSF018008">
    <property type="entry name" value="UCP018008"/>
    <property type="match status" value="1"/>
</dbReference>
<organism evidence="1 2">
    <name type="scientific">Peteryoungia desertarenae</name>
    <dbReference type="NCBI Taxonomy" id="1813451"/>
    <lineage>
        <taxon>Bacteria</taxon>
        <taxon>Pseudomonadati</taxon>
        <taxon>Pseudomonadota</taxon>
        <taxon>Alphaproteobacteria</taxon>
        <taxon>Hyphomicrobiales</taxon>
        <taxon>Rhizobiaceae</taxon>
        <taxon>Peteryoungia</taxon>
    </lineage>
</organism>
<name>A0ABX6QLW3_9HYPH</name>
<dbReference type="Proteomes" id="UP000308530">
    <property type="component" value="Chromosome"/>
</dbReference>
<dbReference type="InterPro" id="IPR007362">
    <property type="entry name" value="DUF429"/>
</dbReference>
<protein>
    <submittedName>
        <fullName evidence="1">DUF429 domain-containing protein</fullName>
    </submittedName>
</protein>
<sequence>MRVGEAAAAMTTSVVGFDSAWTDNPKAPGAICVIRLDAHGARLHMEPRLASFSEAAALIHAERLEVDKCVVALDQPTIVPNLSGSRPVDKVAGALISWVGGGVQPANRSKLGMFDDAAPIWRFKHAIGAFEDPDAARTASTGLFLIEVFPALALVAIDSAYCKRLGAPKYNPANRRMFQLDHWHSVAETIRVFGSLNALEHLELWCSAVSANLTPTKADQDKIDAMICALVGLHWLVAPREQSVMIGDLVSGYIIAPALCGIHERLAIAARKRDVPIR</sequence>
<reference evidence="1 2" key="1">
    <citation type="submission" date="2020-06" db="EMBL/GenBank/DDBJ databases">
        <title>Genome sequence of Rhizobium sp strain ADMK78.</title>
        <authorList>
            <person name="Rahi P."/>
        </authorList>
    </citation>
    <scope>NUCLEOTIDE SEQUENCE [LARGE SCALE GENOMIC DNA]</scope>
    <source>
        <strain evidence="1 2">ADMK78</strain>
    </source>
</reference>
<dbReference type="EMBL" id="CP058350">
    <property type="protein sequence ID" value="QLF69459.1"/>
    <property type="molecule type" value="Genomic_DNA"/>
</dbReference>